<feature type="transmembrane region" description="Helical" evidence="1">
    <location>
        <begin position="79"/>
        <end position="96"/>
    </location>
</feature>
<gene>
    <name evidence="2" type="ORF">HZS54_01405</name>
</gene>
<dbReference type="KEGG" id="hpel:HZS54_01405"/>
<evidence type="ECO:0000256" key="1">
    <source>
        <dbReference type="SAM" id="Phobius"/>
    </source>
</evidence>
<name>A0A7D5P411_9EURY</name>
<protein>
    <submittedName>
        <fullName evidence="2">DUF3784 domain-containing protein</fullName>
    </submittedName>
</protein>
<sequence>MTPALPSGAVSVALGGALVVVGYLIAARGWTFLIAGFDRTSAADPDAVGDVVGNAVIRVGLAVAVVGGATGAGYVPDEANFALAAAILLVVARLLYRVNVVLPRQRAEGNGA</sequence>
<evidence type="ECO:0000313" key="2">
    <source>
        <dbReference type="EMBL" id="QLH80366.1"/>
    </source>
</evidence>
<reference evidence="2 3" key="1">
    <citation type="submission" date="2020-07" db="EMBL/GenBank/DDBJ databases">
        <title>Halosimplex litoreum sp. nov. and Halosimplex rubrum sp. nov., isolated from different salt environments.</title>
        <authorList>
            <person name="Cui H."/>
        </authorList>
    </citation>
    <scope>NUCLEOTIDE SEQUENCE [LARGE SCALE GENOMIC DNA]</scope>
    <source>
        <strain evidence="2 3">R2</strain>
    </source>
</reference>
<feature type="transmembrane region" description="Helical" evidence="1">
    <location>
        <begin position="47"/>
        <end position="67"/>
    </location>
</feature>
<dbReference type="EMBL" id="CP058909">
    <property type="protein sequence ID" value="QLH80366.1"/>
    <property type="molecule type" value="Genomic_DNA"/>
</dbReference>
<dbReference type="AlphaFoldDB" id="A0A7D5P411"/>
<accession>A0A7D5P411</accession>
<evidence type="ECO:0000313" key="3">
    <source>
        <dbReference type="Proteomes" id="UP000509346"/>
    </source>
</evidence>
<keyword evidence="1" id="KW-1133">Transmembrane helix</keyword>
<keyword evidence="1" id="KW-0472">Membrane</keyword>
<dbReference type="RefSeq" id="WP_179920195.1">
    <property type="nucleotide sequence ID" value="NZ_CP058909.1"/>
</dbReference>
<keyword evidence="1" id="KW-0812">Transmembrane</keyword>
<keyword evidence="3" id="KW-1185">Reference proteome</keyword>
<dbReference type="GeneID" id="56081204"/>
<organism evidence="2 3">
    <name type="scientific">Halosimplex pelagicum</name>
    <dbReference type="NCBI Taxonomy" id="869886"/>
    <lineage>
        <taxon>Archaea</taxon>
        <taxon>Methanobacteriati</taxon>
        <taxon>Methanobacteriota</taxon>
        <taxon>Stenosarchaea group</taxon>
        <taxon>Halobacteria</taxon>
        <taxon>Halobacteriales</taxon>
        <taxon>Haloarculaceae</taxon>
        <taxon>Halosimplex</taxon>
    </lineage>
</organism>
<proteinExistence type="predicted"/>
<feature type="transmembrane region" description="Helical" evidence="1">
    <location>
        <begin position="12"/>
        <end position="35"/>
    </location>
</feature>
<dbReference type="Proteomes" id="UP000509346">
    <property type="component" value="Chromosome"/>
</dbReference>